<keyword evidence="2" id="KW-1133">Transmembrane helix</keyword>
<name>A0A8H8WRX2_9HYPH</name>
<dbReference type="SUPFAM" id="SSF53335">
    <property type="entry name" value="S-adenosyl-L-methionine-dependent methyltransferases"/>
    <property type="match status" value="1"/>
</dbReference>
<feature type="transmembrane region" description="Helical" evidence="2">
    <location>
        <begin position="62"/>
        <end position="82"/>
    </location>
</feature>
<proteinExistence type="predicted"/>
<keyword evidence="2" id="KW-0812">Transmembrane</keyword>
<feature type="transmembrane region" description="Helical" evidence="2">
    <location>
        <begin position="246"/>
        <end position="266"/>
    </location>
</feature>
<gene>
    <name evidence="3" type="ORF">mvi_17360</name>
</gene>
<feature type="transmembrane region" description="Helical" evidence="2">
    <location>
        <begin position="201"/>
        <end position="225"/>
    </location>
</feature>
<feature type="transmembrane region" description="Helical" evidence="2">
    <location>
        <begin position="127"/>
        <end position="147"/>
    </location>
</feature>
<feature type="transmembrane region" description="Helical" evidence="2">
    <location>
        <begin position="272"/>
        <end position="292"/>
    </location>
</feature>
<dbReference type="GO" id="GO:0006596">
    <property type="term" value="P:polyamine biosynthetic process"/>
    <property type="evidence" value="ECO:0007669"/>
    <property type="project" value="UniProtKB-KW"/>
</dbReference>
<dbReference type="Gene3D" id="3.40.50.150">
    <property type="entry name" value="Vaccinia Virus protein VP39"/>
    <property type="match status" value="1"/>
</dbReference>
<dbReference type="EMBL" id="AP024145">
    <property type="protein sequence ID" value="BCM83275.1"/>
    <property type="molecule type" value="Genomic_DNA"/>
</dbReference>
<dbReference type="InterPro" id="IPR029063">
    <property type="entry name" value="SAM-dependent_MTases_sf"/>
</dbReference>
<keyword evidence="2" id="KW-0472">Membrane</keyword>
<dbReference type="KEGG" id="mind:mvi_17360"/>
<evidence type="ECO:0008006" key="5">
    <source>
        <dbReference type="Google" id="ProtNLM"/>
    </source>
</evidence>
<dbReference type="RefSeq" id="WP_244748925.1">
    <property type="nucleotide sequence ID" value="NZ_AP024145.1"/>
</dbReference>
<dbReference type="PANTHER" id="PTHR43317">
    <property type="entry name" value="THERMOSPERMINE SYNTHASE ACAULIS5"/>
    <property type="match status" value="1"/>
</dbReference>
<evidence type="ECO:0000313" key="3">
    <source>
        <dbReference type="EMBL" id="BCM83275.1"/>
    </source>
</evidence>
<evidence type="ECO:0000313" key="4">
    <source>
        <dbReference type="Proteomes" id="UP000663508"/>
    </source>
</evidence>
<dbReference type="AlphaFoldDB" id="A0A8H8WRX2"/>
<feature type="transmembrane region" description="Helical" evidence="2">
    <location>
        <begin position="94"/>
        <end position="115"/>
    </location>
</feature>
<evidence type="ECO:0000256" key="1">
    <source>
        <dbReference type="ARBA" id="ARBA00023115"/>
    </source>
</evidence>
<dbReference type="Proteomes" id="UP000663508">
    <property type="component" value="Chromosome"/>
</dbReference>
<dbReference type="PANTHER" id="PTHR43317:SF1">
    <property type="entry name" value="THERMOSPERMINE SYNTHASE ACAULIS5"/>
    <property type="match status" value="1"/>
</dbReference>
<evidence type="ECO:0000256" key="2">
    <source>
        <dbReference type="SAM" id="Phobius"/>
    </source>
</evidence>
<feature type="transmembrane region" description="Helical" evidence="2">
    <location>
        <begin position="459"/>
        <end position="476"/>
    </location>
</feature>
<keyword evidence="1" id="KW-0620">Polyamine biosynthesis</keyword>
<accession>A0A8H8WRX2</accession>
<reference evidence="3" key="1">
    <citation type="submission" date="2020-11" db="EMBL/GenBank/DDBJ databases">
        <title>Complete genome sequence of a novel pathogenic Methylobacterium strain isolated from rice in Vietnam.</title>
        <authorList>
            <person name="Lai K."/>
            <person name="Okazaki S."/>
            <person name="Higashi K."/>
            <person name="Mori H."/>
            <person name="Toyoda A."/>
            <person name="Kurokawa K."/>
        </authorList>
    </citation>
    <scope>NUCLEOTIDE SEQUENCE</scope>
    <source>
        <strain evidence="3">VL1</strain>
    </source>
</reference>
<feature type="transmembrane region" description="Helical" evidence="2">
    <location>
        <begin position="304"/>
        <end position="322"/>
    </location>
</feature>
<feature type="transmembrane region" description="Helical" evidence="2">
    <location>
        <begin position="359"/>
        <end position="382"/>
    </location>
</feature>
<protein>
    <recommendedName>
        <fullName evidence="5">Spermidine synthase</fullName>
    </recommendedName>
</protein>
<feature type="transmembrane region" description="Helical" evidence="2">
    <location>
        <begin position="29"/>
        <end position="50"/>
    </location>
</feature>
<sequence>MSTDLPTSAIPPATAAVPRSGPFLVRLQVSAAAIALLLSAFLLFSVQPMFTKMVLPRLGGSPATWSVALVVFQALLLGGYLYAHLLARHLGTRAALAVHLGLMLVAALALPIGLPAGFDRPPGENEALWLVGLFATAVGLPFFALSANGPLLQAWFARSGHPRAGDPYFLYAASNVGSFAALLAYPLLIEPLLTLRVQAEAWVAGFAVLGLLILASGLVSGTALPASPGTPAPALASPAPGWPRRWAWIGFAFVPSALLVSVTAHISTDVAAAPLLWVAPLALFLLTFVIAFRDGMGRPGPTLLRLQVWGTALALASFVVGVGLWGGLALHLGLFFVSALIGHARLYHLRPASDRLTEFYVCVSLGGVLGGIACGLVAPLVFSRVVEYPLLIVAALACQPGFAAGGRASLVRAAQGGLAAMAAAALMVLAGRALGVSALPQLLALAGAGLLAASWRDPQRLAVAALLALVAGLSVMRADAAVSMRSFFGIHRIAETPDGTMRLLMHGTTIHGAMRLVNPDGTAPDGPPEPLVYYTPEGPLGRAIRSVRAARGGSLGAVAVVGLGTGSLACHRVGDEAWRFYEIDPAVARIARDPEKFRFLSACGPDMPVVLGDARLTLAEAPGGENPGGFGLLMIDAFSSDAIPAHLLTREALALYLAKLSPTGVLAMHITNRHLDLGRIVARVGAEFDLSTFVAREAFAFDPVRFRAAGTVAVLARDPAHLGTLAADPAWERIGPDRARRPWTDDFSNILQAMADKHALPRRSND</sequence>
<organism evidence="3 4">
    <name type="scientific">Methylobacterium indicum</name>
    <dbReference type="NCBI Taxonomy" id="1775910"/>
    <lineage>
        <taxon>Bacteria</taxon>
        <taxon>Pseudomonadati</taxon>
        <taxon>Pseudomonadota</taxon>
        <taxon>Alphaproteobacteria</taxon>
        <taxon>Hyphomicrobiales</taxon>
        <taxon>Methylobacteriaceae</taxon>
        <taxon>Methylobacterium</taxon>
    </lineage>
</organism>
<feature type="transmembrane region" description="Helical" evidence="2">
    <location>
        <begin position="168"/>
        <end position="189"/>
    </location>
</feature>